<keyword evidence="8" id="KW-1185">Reference proteome</keyword>
<evidence type="ECO:0000256" key="5">
    <source>
        <dbReference type="ARBA" id="ARBA00023136"/>
    </source>
</evidence>
<evidence type="ECO:0000256" key="1">
    <source>
        <dbReference type="ARBA" id="ARBA00004141"/>
    </source>
</evidence>
<dbReference type="InterPro" id="IPR051598">
    <property type="entry name" value="TSUP/Inactive_protease-like"/>
</dbReference>
<protein>
    <recommendedName>
        <fullName evidence="6">Probable membrane transporter protein</fullName>
    </recommendedName>
</protein>
<comment type="subcellular location">
    <subcellularLocation>
        <location evidence="6">Cell membrane</location>
        <topology evidence="6">Multi-pass membrane protein</topology>
    </subcellularLocation>
    <subcellularLocation>
        <location evidence="1">Membrane</location>
        <topology evidence="1">Multi-pass membrane protein</topology>
    </subcellularLocation>
</comment>
<feature type="transmembrane region" description="Helical" evidence="6">
    <location>
        <begin position="207"/>
        <end position="225"/>
    </location>
</feature>
<feature type="transmembrane region" description="Helical" evidence="6">
    <location>
        <begin position="73"/>
        <end position="92"/>
    </location>
</feature>
<comment type="similarity">
    <text evidence="2 6">Belongs to the 4-toluene sulfonate uptake permease (TSUP) (TC 2.A.102) family.</text>
</comment>
<feature type="transmembrane region" description="Helical" evidence="6">
    <location>
        <begin position="237"/>
        <end position="256"/>
    </location>
</feature>
<proteinExistence type="inferred from homology"/>
<evidence type="ECO:0000256" key="3">
    <source>
        <dbReference type="ARBA" id="ARBA00022692"/>
    </source>
</evidence>
<dbReference type="AlphaFoldDB" id="A0A7I7S4M1"/>
<evidence type="ECO:0000256" key="6">
    <source>
        <dbReference type="RuleBase" id="RU363041"/>
    </source>
</evidence>
<evidence type="ECO:0000313" key="8">
    <source>
        <dbReference type="Proteomes" id="UP000467428"/>
    </source>
</evidence>
<geneLocation type="plasmid" evidence="8">
    <name>pjcm18538 dna</name>
</geneLocation>
<reference evidence="7 8" key="1">
    <citation type="journal article" date="2019" name="Emerg. Microbes Infect.">
        <title>Comprehensive subspecies identification of 175 nontuberculous mycobacteria species based on 7547 genomic profiles.</title>
        <authorList>
            <person name="Matsumoto Y."/>
            <person name="Kinjo T."/>
            <person name="Motooka D."/>
            <person name="Nabeya D."/>
            <person name="Jung N."/>
            <person name="Uechi K."/>
            <person name="Horii T."/>
            <person name="Iida T."/>
            <person name="Fujita J."/>
            <person name="Nakamura S."/>
        </authorList>
    </citation>
    <scope>NUCLEOTIDE SEQUENCE [LARGE SCALE GENOMIC DNA]</scope>
    <source>
        <strain evidence="7 8">JCM 18538</strain>
    </source>
</reference>
<feature type="transmembrane region" description="Helical" evidence="6">
    <location>
        <begin position="144"/>
        <end position="171"/>
    </location>
</feature>
<organism evidence="7 8">
    <name type="scientific">Mycolicibacterium arabiense</name>
    <dbReference type="NCBI Taxonomy" id="1286181"/>
    <lineage>
        <taxon>Bacteria</taxon>
        <taxon>Bacillati</taxon>
        <taxon>Actinomycetota</taxon>
        <taxon>Actinomycetes</taxon>
        <taxon>Mycobacteriales</taxon>
        <taxon>Mycobacteriaceae</taxon>
        <taxon>Mycolicibacterium</taxon>
    </lineage>
</organism>
<keyword evidence="4 6" id="KW-1133">Transmembrane helix</keyword>
<dbReference type="InterPro" id="IPR002781">
    <property type="entry name" value="TM_pro_TauE-like"/>
</dbReference>
<feature type="transmembrane region" description="Helical" evidence="6">
    <location>
        <begin position="177"/>
        <end position="195"/>
    </location>
</feature>
<dbReference type="EMBL" id="AP022593">
    <property type="protein sequence ID" value="BBY51842.1"/>
    <property type="molecule type" value="Genomic_DNA"/>
</dbReference>
<dbReference type="RefSeq" id="WP_163923125.1">
    <property type="nucleotide sequence ID" value="NZ_AP022593.1"/>
</dbReference>
<sequence length="257" mass="26166">MAFAVGLAFGALIGVLLGLLGGGGSILAVPALVYGMGFDVEQAIPISLIVVAAASAVAVLPKIRAKQVRWRMAGIFAAAGIPATVAGSAISAHLPHSVLMIGFAVVMVVAGIRMLADQGATGTACKIDAGQVNWRRCAPRSIGAGLLVGLLTGLFGVGGGFLIIPALVVVLGVEMSTAIGTSLLIIIANSVTGVFSHLQGINFDWQVTAAFVAAAMATALVAGYFGTKTDTTRLQRWFAYLVFAVAAYVLVDTLILN</sequence>
<keyword evidence="5 6" id="KW-0472">Membrane</keyword>
<name>A0A7I7S4M1_9MYCO</name>
<dbReference type="Pfam" id="PF01925">
    <property type="entry name" value="TauE"/>
    <property type="match status" value="1"/>
</dbReference>
<gene>
    <name evidence="7" type="ORF">MARA_53100</name>
</gene>
<evidence type="ECO:0000256" key="2">
    <source>
        <dbReference type="ARBA" id="ARBA00009142"/>
    </source>
</evidence>
<dbReference type="PANTHER" id="PTHR43701:SF2">
    <property type="entry name" value="MEMBRANE TRANSPORTER PROTEIN YJNA-RELATED"/>
    <property type="match status" value="1"/>
</dbReference>
<dbReference type="KEGG" id="marz:MARA_53100"/>
<dbReference type="PANTHER" id="PTHR43701">
    <property type="entry name" value="MEMBRANE TRANSPORTER PROTEIN MJ0441-RELATED"/>
    <property type="match status" value="1"/>
</dbReference>
<feature type="transmembrane region" description="Helical" evidence="6">
    <location>
        <begin position="44"/>
        <end position="61"/>
    </location>
</feature>
<evidence type="ECO:0000256" key="4">
    <source>
        <dbReference type="ARBA" id="ARBA00022989"/>
    </source>
</evidence>
<dbReference type="Proteomes" id="UP000467428">
    <property type="component" value="Chromosome"/>
</dbReference>
<dbReference type="GO" id="GO:0005886">
    <property type="term" value="C:plasma membrane"/>
    <property type="evidence" value="ECO:0007669"/>
    <property type="project" value="UniProtKB-SubCell"/>
</dbReference>
<evidence type="ECO:0000313" key="7">
    <source>
        <dbReference type="EMBL" id="BBY51842.1"/>
    </source>
</evidence>
<keyword evidence="3 6" id="KW-0812">Transmembrane</keyword>
<feature type="transmembrane region" description="Helical" evidence="6">
    <location>
        <begin position="98"/>
        <end position="116"/>
    </location>
</feature>
<accession>A0A7I7S4M1</accession>
<keyword evidence="6" id="KW-1003">Cell membrane</keyword>